<keyword evidence="10" id="KW-1006">Bacterial flagellum protein export</keyword>
<dbReference type="Pfam" id="PF02050">
    <property type="entry name" value="FliJ"/>
    <property type="match status" value="1"/>
</dbReference>
<keyword evidence="12" id="KW-0969">Cilium</keyword>
<evidence type="ECO:0000256" key="6">
    <source>
        <dbReference type="ARBA" id="ARBA00022500"/>
    </source>
</evidence>
<evidence type="ECO:0000256" key="3">
    <source>
        <dbReference type="ARBA" id="ARBA00020392"/>
    </source>
</evidence>
<evidence type="ECO:0000256" key="7">
    <source>
        <dbReference type="ARBA" id="ARBA00022795"/>
    </source>
</evidence>
<dbReference type="Gene3D" id="1.10.287.1700">
    <property type="match status" value="1"/>
</dbReference>
<protein>
    <recommendedName>
        <fullName evidence="3">Flagellar FliJ protein</fullName>
    </recommendedName>
</protein>
<evidence type="ECO:0000256" key="11">
    <source>
        <dbReference type="SAM" id="Coils"/>
    </source>
</evidence>
<keyword evidence="9" id="KW-0472">Membrane</keyword>
<evidence type="ECO:0000313" key="13">
    <source>
        <dbReference type="Proteomes" id="UP000282311"/>
    </source>
</evidence>
<dbReference type="GO" id="GO:0015031">
    <property type="term" value="P:protein transport"/>
    <property type="evidence" value="ECO:0007669"/>
    <property type="project" value="UniProtKB-KW"/>
</dbReference>
<feature type="coiled-coil region" evidence="11">
    <location>
        <begin position="56"/>
        <end position="124"/>
    </location>
</feature>
<evidence type="ECO:0000256" key="8">
    <source>
        <dbReference type="ARBA" id="ARBA00022927"/>
    </source>
</evidence>
<keyword evidence="11" id="KW-0175">Coiled coil</keyword>
<proteinExistence type="inferred from homology"/>
<evidence type="ECO:0000313" key="12">
    <source>
        <dbReference type="EMBL" id="RKN86521.1"/>
    </source>
</evidence>
<sequence length="179" mass="21052">MGIFEAKDERENQLRRSLRAAARAIWRRLRRMRYRYPFQKLLDLKTNEKEQAEWNLSDAIGQLQQEELSLSALTEERSRVAEQLGLASARMTTISEIQLLELYLQRLDRQMQAKAKDVEKAKANVADKRQVLSGKMMEEKVWTKAKEKAQIQFTATLLKKEQEELDEIALTRRIQTIMN</sequence>
<gene>
    <name evidence="12" type="primary">fliJ</name>
    <name evidence="12" type="ORF">D7M11_00685</name>
</gene>
<name>A0A3B0CP12_9BACL</name>
<dbReference type="GO" id="GO:0005886">
    <property type="term" value="C:plasma membrane"/>
    <property type="evidence" value="ECO:0007669"/>
    <property type="project" value="UniProtKB-SubCell"/>
</dbReference>
<evidence type="ECO:0000256" key="9">
    <source>
        <dbReference type="ARBA" id="ARBA00023136"/>
    </source>
</evidence>
<keyword evidence="4" id="KW-0813">Transport</keyword>
<comment type="similarity">
    <text evidence="2">Belongs to the FliJ family.</text>
</comment>
<keyword evidence="6" id="KW-0145">Chemotaxis</keyword>
<keyword evidence="12" id="KW-0966">Cell projection</keyword>
<evidence type="ECO:0000256" key="1">
    <source>
        <dbReference type="ARBA" id="ARBA00004413"/>
    </source>
</evidence>
<dbReference type="AlphaFoldDB" id="A0A3B0CP12"/>
<keyword evidence="5" id="KW-1003">Cell membrane</keyword>
<dbReference type="Proteomes" id="UP000282311">
    <property type="component" value="Unassembled WGS sequence"/>
</dbReference>
<dbReference type="GO" id="GO:0009288">
    <property type="term" value="C:bacterial-type flagellum"/>
    <property type="evidence" value="ECO:0007669"/>
    <property type="project" value="InterPro"/>
</dbReference>
<dbReference type="InterPro" id="IPR053716">
    <property type="entry name" value="Flag_assembly_chemotaxis_eff"/>
</dbReference>
<comment type="subcellular location">
    <subcellularLocation>
        <location evidence="1">Cell membrane</location>
        <topology evidence="1">Peripheral membrane protein</topology>
        <orientation evidence="1">Cytoplasmic side</orientation>
    </subcellularLocation>
</comment>
<accession>A0A3B0CP12</accession>
<dbReference type="EMBL" id="RBAH01000001">
    <property type="protein sequence ID" value="RKN86521.1"/>
    <property type="molecule type" value="Genomic_DNA"/>
</dbReference>
<evidence type="ECO:0000256" key="4">
    <source>
        <dbReference type="ARBA" id="ARBA00022448"/>
    </source>
</evidence>
<evidence type="ECO:0000256" key="2">
    <source>
        <dbReference type="ARBA" id="ARBA00010004"/>
    </source>
</evidence>
<keyword evidence="7" id="KW-1005">Bacterial flagellum biogenesis</keyword>
<keyword evidence="13" id="KW-1185">Reference proteome</keyword>
<reference evidence="12 13" key="1">
    <citation type="journal article" date="2007" name="Int. J. Syst. Evol. Microbiol.">
        <title>Paenibacillus ginsengarvi sp. nov., isolated from soil from ginseng cultivation.</title>
        <authorList>
            <person name="Yoon M.H."/>
            <person name="Ten L.N."/>
            <person name="Im W.T."/>
        </authorList>
    </citation>
    <scope>NUCLEOTIDE SEQUENCE [LARGE SCALE GENOMIC DNA]</scope>
    <source>
        <strain evidence="12 13">KCTC 13059</strain>
    </source>
</reference>
<evidence type="ECO:0000256" key="5">
    <source>
        <dbReference type="ARBA" id="ARBA00022475"/>
    </source>
</evidence>
<dbReference type="GO" id="GO:0044781">
    <property type="term" value="P:bacterial-type flagellum organization"/>
    <property type="evidence" value="ECO:0007669"/>
    <property type="project" value="UniProtKB-KW"/>
</dbReference>
<dbReference type="GO" id="GO:0006935">
    <property type="term" value="P:chemotaxis"/>
    <property type="evidence" value="ECO:0007669"/>
    <property type="project" value="UniProtKB-KW"/>
</dbReference>
<evidence type="ECO:0000256" key="10">
    <source>
        <dbReference type="ARBA" id="ARBA00023225"/>
    </source>
</evidence>
<comment type="caution">
    <text evidence="12">The sequence shown here is derived from an EMBL/GenBank/DDBJ whole genome shotgun (WGS) entry which is preliminary data.</text>
</comment>
<keyword evidence="8" id="KW-0653">Protein transport</keyword>
<organism evidence="12 13">
    <name type="scientific">Paenibacillus ginsengarvi</name>
    <dbReference type="NCBI Taxonomy" id="400777"/>
    <lineage>
        <taxon>Bacteria</taxon>
        <taxon>Bacillati</taxon>
        <taxon>Bacillota</taxon>
        <taxon>Bacilli</taxon>
        <taxon>Bacillales</taxon>
        <taxon>Paenibacillaceae</taxon>
        <taxon>Paenibacillus</taxon>
    </lineage>
</organism>
<keyword evidence="12" id="KW-0282">Flagellum</keyword>
<dbReference type="InterPro" id="IPR012823">
    <property type="entry name" value="Flagell_FliJ"/>
</dbReference>
<dbReference type="NCBIfam" id="TIGR02473">
    <property type="entry name" value="flagell_FliJ"/>
    <property type="match status" value="1"/>
</dbReference>
<dbReference type="GO" id="GO:0071973">
    <property type="term" value="P:bacterial-type flagellum-dependent cell motility"/>
    <property type="evidence" value="ECO:0007669"/>
    <property type="project" value="InterPro"/>
</dbReference>